<name>A0A1J4NZB4_9ACTN</name>
<dbReference type="STRING" id="1428628.WN71_017630"/>
<sequence>MTVVVDSDELVRRMQRARARALAERQVWRTRREEAQAADPAAAREAEIRTVAYDSVLVILDEILTPGSSAPGN</sequence>
<dbReference type="RefSeq" id="WP_046585018.1">
    <property type="nucleotide sequence ID" value="NZ_LAVA02000038.1"/>
</dbReference>
<comment type="caution">
    <text evidence="1">The sequence shown here is derived from an EMBL/GenBank/DDBJ whole genome shotgun (WGS) entry which is preliminary data.</text>
</comment>
<evidence type="ECO:0000313" key="1">
    <source>
        <dbReference type="EMBL" id="OIJ66518.1"/>
    </source>
</evidence>
<accession>A0A1J4NZB4</accession>
<dbReference type="AlphaFoldDB" id="A0A1J4NZB4"/>
<proteinExistence type="predicted"/>
<dbReference type="EMBL" id="LAVA02000038">
    <property type="protein sequence ID" value="OIJ66518.1"/>
    <property type="molecule type" value="Genomic_DNA"/>
</dbReference>
<evidence type="ECO:0000313" key="2">
    <source>
        <dbReference type="Proteomes" id="UP000034196"/>
    </source>
</evidence>
<protein>
    <submittedName>
        <fullName evidence="1">Uncharacterized protein</fullName>
    </submittedName>
</protein>
<gene>
    <name evidence="1" type="ORF">WN71_017630</name>
</gene>
<dbReference type="Proteomes" id="UP000034196">
    <property type="component" value="Unassembled WGS sequence"/>
</dbReference>
<keyword evidence="2" id="KW-1185">Reference proteome</keyword>
<organism evidence="1 2">
    <name type="scientific">Streptomyces mangrovisoli</name>
    <dbReference type="NCBI Taxonomy" id="1428628"/>
    <lineage>
        <taxon>Bacteria</taxon>
        <taxon>Bacillati</taxon>
        <taxon>Actinomycetota</taxon>
        <taxon>Actinomycetes</taxon>
        <taxon>Kitasatosporales</taxon>
        <taxon>Streptomycetaceae</taxon>
        <taxon>Streptomyces</taxon>
    </lineage>
</organism>
<reference evidence="1" key="1">
    <citation type="submission" date="2016-10" db="EMBL/GenBank/DDBJ databases">
        <title>Genome sequence of Streptomyces mangrovisoli MUSC 149.</title>
        <authorList>
            <person name="Lee L.-H."/>
            <person name="Ser H.-L."/>
        </authorList>
    </citation>
    <scope>NUCLEOTIDE SEQUENCE [LARGE SCALE GENOMIC DNA]</scope>
    <source>
        <strain evidence="1">MUSC 149</strain>
    </source>
</reference>